<organism evidence="1 2">
    <name type="scientific">Polaribacter gangjinensis</name>
    <dbReference type="NCBI Taxonomy" id="574710"/>
    <lineage>
        <taxon>Bacteria</taxon>
        <taxon>Pseudomonadati</taxon>
        <taxon>Bacteroidota</taxon>
        <taxon>Flavobacteriia</taxon>
        <taxon>Flavobacteriales</taxon>
        <taxon>Flavobacteriaceae</taxon>
    </lineage>
</organism>
<evidence type="ECO:0000313" key="2">
    <source>
        <dbReference type="Proteomes" id="UP000237608"/>
    </source>
</evidence>
<keyword evidence="2" id="KW-1185">Reference proteome</keyword>
<proteinExistence type="predicted"/>
<name>A0A2S7W814_9FLAO</name>
<accession>A0A2S7W814</accession>
<gene>
    <name evidence="1" type="ORF">BTO13_00085</name>
</gene>
<protein>
    <submittedName>
        <fullName evidence="1">Uncharacterized protein</fullName>
    </submittedName>
</protein>
<comment type="caution">
    <text evidence="1">The sequence shown here is derived from an EMBL/GenBank/DDBJ whole genome shotgun (WGS) entry which is preliminary data.</text>
</comment>
<reference evidence="1 2" key="1">
    <citation type="submission" date="2016-12" db="EMBL/GenBank/DDBJ databases">
        <title>Trade-off between light-utilization and light-protection in marine flavobacteria.</title>
        <authorList>
            <person name="Kumagai Y."/>
            <person name="Yoshizawa S."/>
            <person name="Kogure K."/>
            <person name="Iwasaki W."/>
        </authorList>
    </citation>
    <scope>NUCLEOTIDE SEQUENCE [LARGE SCALE GENOMIC DNA]</scope>
    <source>
        <strain evidence="1 2">KCTC 22729</strain>
    </source>
</reference>
<sequence length="60" mass="6880">MKTKKTTGAKLMRIVFAAAVLIRDRQSLSEFHSEQAIAHQRNLNRNVEVFLFINVKTPNP</sequence>
<dbReference type="EMBL" id="MSCL01000001">
    <property type="protein sequence ID" value="PQJ73770.1"/>
    <property type="molecule type" value="Genomic_DNA"/>
</dbReference>
<dbReference type="Proteomes" id="UP000237608">
    <property type="component" value="Unassembled WGS sequence"/>
</dbReference>
<dbReference type="AlphaFoldDB" id="A0A2S7W814"/>
<evidence type="ECO:0000313" key="1">
    <source>
        <dbReference type="EMBL" id="PQJ73770.1"/>
    </source>
</evidence>